<dbReference type="RefSeq" id="WP_189421806.1">
    <property type="nucleotide sequence ID" value="NZ_BMSM01000019.1"/>
</dbReference>
<organism evidence="1 2">
    <name type="scientific">Streptomyces griseoviridis</name>
    <dbReference type="NCBI Taxonomy" id="45398"/>
    <lineage>
        <taxon>Bacteria</taxon>
        <taxon>Bacillati</taxon>
        <taxon>Actinomycetota</taxon>
        <taxon>Actinomycetes</taxon>
        <taxon>Kitasatosporales</taxon>
        <taxon>Streptomycetaceae</taxon>
        <taxon>Streptomyces</taxon>
    </lineage>
</organism>
<evidence type="ECO:0000313" key="1">
    <source>
        <dbReference type="EMBL" id="MDP9682701.1"/>
    </source>
</evidence>
<name>A0ABT9LJN8_STRGD</name>
<keyword evidence="2" id="KW-1185">Reference proteome</keyword>
<evidence type="ECO:0000313" key="2">
    <source>
        <dbReference type="Proteomes" id="UP001231675"/>
    </source>
</evidence>
<dbReference type="GeneID" id="91552145"/>
<dbReference type="EMBL" id="JAURUD010000001">
    <property type="protein sequence ID" value="MDP9682701.1"/>
    <property type="molecule type" value="Genomic_DNA"/>
</dbReference>
<proteinExistence type="predicted"/>
<gene>
    <name evidence="1" type="ORF">J2S47_003203</name>
</gene>
<reference evidence="1 2" key="1">
    <citation type="submission" date="2023-07" db="EMBL/GenBank/DDBJ databases">
        <title>Sequencing the genomes of 1000 actinobacteria strains.</title>
        <authorList>
            <person name="Klenk H.-P."/>
        </authorList>
    </citation>
    <scope>NUCLEOTIDE SEQUENCE [LARGE SCALE GENOMIC DNA]</scope>
    <source>
        <strain evidence="1 2">DSM 40229</strain>
    </source>
</reference>
<protein>
    <submittedName>
        <fullName evidence="1">Uncharacterized protein</fullName>
    </submittedName>
</protein>
<comment type="caution">
    <text evidence="1">The sequence shown here is derived from an EMBL/GenBank/DDBJ whole genome shotgun (WGS) entry which is preliminary data.</text>
</comment>
<dbReference type="Proteomes" id="UP001231675">
    <property type="component" value="Unassembled WGS sequence"/>
</dbReference>
<sequence>MTHRLLPWTTPEGRPCYLSTDNPYSRLSRIADDIEEAQLASWAQVLGGARAVLEDRRAGERAVRFALTRTVESLEDVLRVAVSRGARVRDGR</sequence>
<accession>A0ABT9LJN8</accession>